<dbReference type="InterPro" id="IPR006603">
    <property type="entry name" value="PQ-loop_rpt"/>
</dbReference>
<evidence type="ECO:0000256" key="3">
    <source>
        <dbReference type="ARBA" id="ARBA00022989"/>
    </source>
</evidence>
<accession>A0A7R7X531</accession>
<evidence type="ECO:0000313" key="6">
    <source>
        <dbReference type="Proteomes" id="UP000661280"/>
    </source>
</evidence>
<sequence length="282" mass="31985">MIDGTLLPSWFRILLLGLSIYSYIPQLQLLWKTKNSSGLSLCYLLFSLICATEQFLLAFICINNPDPNVFVENRGSLRDWLNFIQITVVWLLSGLTFTLTLAYPSNSSFRQKLYAALWYIIFLLLAVLPAVCIAVTTDMTKEDSSFEDEVLFVMMSSVHVIFVNPVTTILAFSALFCQTPKLRKGVSPPRVLSLRGLALQTGVFSVLALTWPFRIIYLGPEWDILSSWFALFNWYMLVGWVAVDSAVFALVQGILLWLACRNRKHWHLAEDGETEPLLANGR</sequence>
<name>A0A7R7X531_ASPKA</name>
<dbReference type="RefSeq" id="XP_041547096.1">
    <property type="nucleotide sequence ID" value="XM_041682768.1"/>
</dbReference>
<dbReference type="EMBL" id="AP024431">
    <property type="protein sequence ID" value="BCS03334.1"/>
    <property type="molecule type" value="Genomic_DNA"/>
</dbReference>
<organism evidence="5 6">
    <name type="scientific">Aspergillus kawachii</name>
    <name type="common">White koji mold</name>
    <name type="synonym">Aspergillus awamori var. kawachi</name>
    <dbReference type="NCBI Taxonomy" id="1069201"/>
    <lineage>
        <taxon>Eukaryota</taxon>
        <taxon>Fungi</taxon>
        <taxon>Dikarya</taxon>
        <taxon>Ascomycota</taxon>
        <taxon>Pezizomycotina</taxon>
        <taxon>Eurotiomycetes</taxon>
        <taxon>Eurotiomycetidae</taxon>
        <taxon>Eurotiales</taxon>
        <taxon>Aspergillaceae</taxon>
        <taxon>Aspergillus</taxon>
        <taxon>Aspergillus subgen. Circumdati</taxon>
    </lineage>
</organism>
<evidence type="ECO:0000256" key="1">
    <source>
        <dbReference type="ARBA" id="ARBA00004141"/>
    </source>
</evidence>
<reference evidence="5" key="1">
    <citation type="submission" date="2021-01" db="EMBL/GenBank/DDBJ databases">
        <authorList>
            <consortium name="Aspergillus luchuensis mut. kawachii IFO 4304 genome sequencing consortium"/>
            <person name="Kazuki M."/>
            <person name="Futagami T."/>
        </authorList>
    </citation>
    <scope>NUCLEOTIDE SEQUENCE</scope>
    <source>
        <strain evidence="5">IFO 4308</strain>
    </source>
</reference>
<keyword evidence="4" id="KW-0472">Membrane</keyword>
<dbReference type="GeneID" id="64964655"/>
<comment type="subcellular location">
    <subcellularLocation>
        <location evidence="1">Membrane</location>
        <topology evidence="1">Multi-pass membrane protein</topology>
    </subcellularLocation>
</comment>
<evidence type="ECO:0000256" key="4">
    <source>
        <dbReference type="ARBA" id="ARBA00023136"/>
    </source>
</evidence>
<dbReference type="AlphaFoldDB" id="A0A7R7X531"/>
<dbReference type="Proteomes" id="UP000661280">
    <property type="component" value="Chromosome 7"/>
</dbReference>
<dbReference type="Pfam" id="PF04193">
    <property type="entry name" value="PQ-loop"/>
    <property type="match status" value="1"/>
</dbReference>
<dbReference type="GO" id="GO:0016020">
    <property type="term" value="C:membrane"/>
    <property type="evidence" value="ECO:0007669"/>
    <property type="project" value="UniProtKB-SubCell"/>
</dbReference>
<evidence type="ECO:0000313" key="5">
    <source>
        <dbReference type="EMBL" id="BCS03334.1"/>
    </source>
</evidence>
<keyword evidence="6" id="KW-1185">Reference proteome</keyword>
<dbReference type="OrthoDB" id="5139341at2759"/>
<keyword evidence="2" id="KW-0812">Transmembrane</keyword>
<dbReference type="KEGG" id="aluc:AKAW2_70212A"/>
<protein>
    <submittedName>
        <fullName evidence="5">Uncharacterized protein</fullName>
    </submittedName>
</protein>
<keyword evidence="3" id="KW-1133">Transmembrane helix</keyword>
<reference evidence="5" key="2">
    <citation type="submission" date="2021-02" db="EMBL/GenBank/DDBJ databases">
        <title>Aspergillus luchuensis mut. kawachii IFO 4304 genome sequence.</title>
        <authorList>
            <person name="Mori K."/>
            <person name="Kadooka C."/>
            <person name="Goto M."/>
            <person name="Futagami T."/>
        </authorList>
    </citation>
    <scope>NUCLEOTIDE SEQUENCE</scope>
    <source>
        <strain evidence="5">IFO 4308</strain>
    </source>
</reference>
<proteinExistence type="predicted"/>
<evidence type="ECO:0000256" key="2">
    <source>
        <dbReference type="ARBA" id="ARBA00022692"/>
    </source>
</evidence>
<gene>
    <name evidence="5" type="ORF">AKAW2_70212A</name>
</gene>